<evidence type="ECO:0000259" key="3">
    <source>
        <dbReference type="Pfam" id="PF12480"/>
    </source>
</evidence>
<protein>
    <recommendedName>
        <fullName evidence="3">Golgi associated RAB2 interactor protein-like Rab2B-binding domain-containing protein</fullName>
    </recommendedName>
</protein>
<dbReference type="GeneID" id="140685972"/>
<dbReference type="PANTHER" id="PTHR22574:SF16">
    <property type="entry name" value="GOLGI ASSOCIATED RAB2 INTERACTOR FAMILY MEMBER 6"/>
    <property type="match status" value="1"/>
</dbReference>
<accession>A0ABM5BDI9</accession>
<dbReference type="InterPro" id="IPR022168">
    <property type="entry name" value="GARIL-like_Rab2B-bd"/>
</dbReference>
<feature type="domain" description="Golgi associated RAB2 interactor protein-like Rab2B-binding" evidence="3">
    <location>
        <begin position="240"/>
        <end position="309"/>
    </location>
</feature>
<gene>
    <name evidence="5" type="primary">LOC140685972</name>
</gene>
<organism evidence="4 5">
    <name type="scientific">Vicugna pacos</name>
    <name type="common">Alpaca</name>
    <name type="synonym">Lama pacos</name>
    <dbReference type="NCBI Taxonomy" id="30538"/>
    <lineage>
        <taxon>Eukaryota</taxon>
        <taxon>Metazoa</taxon>
        <taxon>Chordata</taxon>
        <taxon>Craniata</taxon>
        <taxon>Vertebrata</taxon>
        <taxon>Euteleostomi</taxon>
        <taxon>Mammalia</taxon>
        <taxon>Eutheria</taxon>
        <taxon>Laurasiatheria</taxon>
        <taxon>Artiodactyla</taxon>
        <taxon>Tylopoda</taxon>
        <taxon>Camelidae</taxon>
        <taxon>Vicugna</taxon>
    </lineage>
</organism>
<comment type="similarity">
    <text evidence="1">Belongs to the GARIN family.</text>
</comment>
<proteinExistence type="inferred from homology"/>
<feature type="compositionally biased region" description="Basic and acidic residues" evidence="2">
    <location>
        <begin position="465"/>
        <end position="475"/>
    </location>
</feature>
<feature type="region of interest" description="Disordered" evidence="2">
    <location>
        <begin position="424"/>
        <end position="512"/>
    </location>
</feature>
<keyword evidence="4" id="KW-1185">Reference proteome</keyword>
<feature type="compositionally biased region" description="Polar residues" evidence="2">
    <location>
        <begin position="439"/>
        <end position="451"/>
    </location>
</feature>
<dbReference type="PANTHER" id="PTHR22574">
    <property type="match status" value="1"/>
</dbReference>
<evidence type="ECO:0000313" key="5">
    <source>
        <dbReference type="RefSeq" id="XP_072794467.1"/>
    </source>
</evidence>
<evidence type="ECO:0000256" key="1">
    <source>
        <dbReference type="ARBA" id="ARBA00038379"/>
    </source>
</evidence>
<sequence length="512" mass="55556">MKNAQEGLLSGSTVGLLSHKPDLEWGAKHRRVAVHGHSVSSPKADPSLDESRFGQVVLPPSILRELPAQGGGGAQEAAGTAHPDRALGRAAGGGCGRAAVGGGLQETHGCGFAGRERQGRGSGSARPLHPAPGLTRRAACGGRLVRSSKGKLQQQLAKGEYDLFKQMPVFESDFIQVSKRGEVIDVHNRVQMVTVGITFSSPNLTIPDVMLLARPVMSCAVNARHDKHRQGRGFKSAESLELTRLLPLSFVKLSIYNYEKQQICLKIVTGRSFYLQLCTPSDTKEDLFAHWEDLVHILRPPVEAYSGTQAEPVGDMMDIPVLDTEDKRSPAAVEFCGDVDQDQVSVRSLPMVAEPSEDTSLAYAGGEGIQQHASHTHLLKKKHSFLIPVPSEPDHVAASRAAASRATVVSARGSVNMAREEVISRRATKTAEGPRAGPSVSTMQSRSNLSAQDVGRRVSQLQAEDLTHGKKQERIHTKRATLLRSSREDKSVSKSRRSTWGRKREKKTRLFL</sequence>
<feature type="region of interest" description="Disordered" evidence="2">
    <location>
        <begin position="113"/>
        <end position="135"/>
    </location>
</feature>
<dbReference type="Proteomes" id="UP001652581">
    <property type="component" value="Chromosome 15"/>
</dbReference>
<evidence type="ECO:0000256" key="2">
    <source>
        <dbReference type="SAM" id="MobiDB-lite"/>
    </source>
</evidence>
<evidence type="ECO:0000313" key="4">
    <source>
        <dbReference type="Proteomes" id="UP001652581"/>
    </source>
</evidence>
<dbReference type="RefSeq" id="XP_072794467.1">
    <property type="nucleotide sequence ID" value="XM_072938366.1"/>
</dbReference>
<reference evidence="5" key="1">
    <citation type="submission" date="2025-08" db="UniProtKB">
        <authorList>
            <consortium name="RefSeq"/>
        </authorList>
    </citation>
    <scope>IDENTIFICATION</scope>
</reference>
<dbReference type="Pfam" id="PF12480">
    <property type="entry name" value="GARIL_Rab2_bd"/>
    <property type="match status" value="1"/>
</dbReference>
<feature type="compositionally biased region" description="Basic residues" evidence="2">
    <location>
        <begin position="493"/>
        <end position="512"/>
    </location>
</feature>
<name>A0ABM5BDI9_VICPA</name>